<dbReference type="GO" id="GO:0016020">
    <property type="term" value="C:membrane"/>
    <property type="evidence" value="ECO:0007669"/>
    <property type="project" value="UniProtKB-SubCell"/>
</dbReference>
<evidence type="ECO:0000256" key="4">
    <source>
        <dbReference type="ARBA" id="ARBA00022617"/>
    </source>
</evidence>
<dbReference type="Proteomes" id="UP000799757">
    <property type="component" value="Unassembled WGS sequence"/>
</dbReference>
<evidence type="ECO:0000256" key="7">
    <source>
        <dbReference type="ARBA" id="ARBA00022989"/>
    </source>
</evidence>
<evidence type="ECO:0000256" key="3">
    <source>
        <dbReference type="ARBA" id="ARBA00010617"/>
    </source>
</evidence>
<keyword evidence="13" id="KW-1185">Reference proteome</keyword>
<keyword evidence="6" id="KW-0479">Metal-binding</keyword>
<accession>A0A6A6XHX4</accession>
<keyword evidence="5" id="KW-0812">Transmembrane</keyword>
<dbReference type="OrthoDB" id="1844152at2759"/>
<evidence type="ECO:0000256" key="6">
    <source>
        <dbReference type="ARBA" id="ARBA00022723"/>
    </source>
</evidence>
<evidence type="ECO:0000256" key="1">
    <source>
        <dbReference type="ARBA" id="ARBA00001971"/>
    </source>
</evidence>
<feature type="non-terminal residue" evidence="12">
    <location>
        <position position="1"/>
    </location>
</feature>
<dbReference type="Gene3D" id="1.10.630.10">
    <property type="entry name" value="Cytochrome P450"/>
    <property type="match status" value="1"/>
</dbReference>
<keyword evidence="7" id="KW-1133">Transmembrane helix</keyword>
<keyword evidence="4" id="KW-0349">Heme</keyword>
<evidence type="ECO:0000256" key="8">
    <source>
        <dbReference type="ARBA" id="ARBA00023002"/>
    </source>
</evidence>
<comment type="cofactor">
    <cofactor evidence="1">
        <name>heme</name>
        <dbReference type="ChEBI" id="CHEBI:30413"/>
    </cofactor>
</comment>
<evidence type="ECO:0000313" key="12">
    <source>
        <dbReference type="EMBL" id="KAF2795495.1"/>
    </source>
</evidence>
<evidence type="ECO:0000256" key="10">
    <source>
        <dbReference type="ARBA" id="ARBA00023033"/>
    </source>
</evidence>
<dbReference type="GO" id="GO:0004497">
    <property type="term" value="F:monooxygenase activity"/>
    <property type="evidence" value="ECO:0007669"/>
    <property type="project" value="UniProtKB-KW"/>
</dbReference>
<dbReference type="Pfam" id="PF00067">
    <property type="entry name" value="p450"/>
    <property type="match status" value="1"/>
</dbReference>
<keyword evidence="9" id="KW-0408">Iron</keyword>
<dbReference type="PANTHER" id="PTHR46206:SF5">
    <property type="entry name" value="P450, PUTATIVE (EUROFUNG)-RELATED"/>
    <property type="match status" value="1"/>
</dbReference>
<keyword evidence="10" id="KW-0503">Monooxygenase</keyword>
<reference evidence="12" key="1">
    <citation type="journal article" date="2020" name="Stud. Mycol.">
        <title>101 Dothideomycetes genomes: a test case for predicting lifestyles and emergence of pathogens.</title>
        <authorList>
            <person name="Haridas S."/>
            <person name="Albert R."/>
            <person name="Binder M."/>
            <person name="Bloem J."/>
            <person name="Labutti K."/>
            <person name="Salamov A."/>
            <person name="Andreopoulos B."/>
            <person name="Baker S."/>
            <person name="Barry K."/>
            <person name="Bills G."/>
            <person name="Bluhm B."/>
            <person name="Cannon C."/>
            <person name="Castanera R."/>
            <person name="Culley D."/>
            <person name="Daum C."/>
            <person name="Ezra D."/>
            <person name="Gonzalez J."/>
            <person name="Henrissat B."/>
            <person name="Kuo A."/>
            <person name="Liang C."/>
            <person name="Lipzen A."/>
            <person name="Lutzoni F."/>
            <person name="Magnuson J."/>
            <person name="Mondo S."/>
            <person name="Nolan M."/>
            <person name="Ohm R."/>
            <person name="Pangilinan J."/>
            <person name="Park H.-J."/>
            <person name="Ramirez L."/>
            <person name="Alfaro M."/>
            <person name="Sun H."/>
            <person name="Tritt A."/>
            <person name="Yoshinaga Y."/>
            <person name="Zwiers L.-H."/>
            <person name="Turgeon B."/>
            <person name="Goodwin S."/>
            <person name="Spatafora J."/>
            <person name="Crous P."/>
            <person name="Grigoriev I."/>
        </authorList>
    </citation>
    <scope>NUCLEOTIDE SEQUENCE</scope>
    <source>
        <strain evidence="12">CBS 109.77</strain>
    </source>
</reference>
<dbReference type="AlphaFoldDB" id="A0A6A6XHX4"/>
<proteinExistence type="inferred from homology"/>
<evidence type="ECO:0000313" key="13">
    <source>
        <dbReference type="Proteomes" id="UP000799757"/>
    </source>
</evidence>
<dbReference type="GO" id="GO:0020037">
    <property type="term" value="F:heme binding"/>
    <property type="evidence" value="ECO:0007669"/>
    <property type="project" value="InterPro"/>
</dbReference>
<name>A0A6A6XHX4_9PLEO</name>
<dbReference type="GO" id="GO:0016705">
    <property type="term" value="F:oxidoreductase activity, acting on paired donors, with incorporation or reduction of molecular oxygen"/>
    <property type="evidence" value="ECO:0007669"/>
    <property type="project" value="InterPro"/>
</dbReference>
<dbReference type="InterPro" id="IPR001128">
    <property type="entry name" value="Cyt_P450"/>
</dbReference>
<comment type="subcellular location">
    <subcellularLocation>
        <location evidence="2">Membrane</location>
    </subcellularLocation>
</comment>
<dbReference type="InterPro" id="IPR036396">
    <property type="entry name" value="Cyt_P450_sf"/>
</dbReference>
<evidence type="ECO:0000256" key="5">
    <source>
        <dbReference type="ARBA" id="ARBA00022692"/>
    </source>
</evidence>
<dbReference type="GO" id="GO:0005506">
    <property type="term" value="F:iron ion binding"/>
    <property type="evidence" value="ECO:0007669"/>
    <property type="project" value="InterPro"/>
</dbReference>
<dbReference type="SUPFAM" id="SSF48264">
    <property type="entry name" value="Cytochrome P450"/>
    <property type="match status" value="1"/>
</dbReference>
<evidence type="ECO:0000256" key="11">
    <source>
        <dbReference type="ARBA" id="ARBA00023136"/>
    </source>
</evidence>
<keyword evidence="11" id="KW-0472">Membrane</keyword>
<evidence type="ECO:0000256" key="2">
    <source>
        <dbReference type="ARBA" id="ARBA00004370"/>
    </source>
</evidence>
<evidence type="ECO:0000256" key="9">
    <source>
        <dbReference type="ARBA" id="ARBA00023004"/>
    </source>
</evidence>
<gene>
    <name evidence="12" type="ORF">K505DRAFT_239780</name>
</gene>
<sequence>SFNRLVGEVMGIWFGSVHTLSIATTYALLDLYAHTECITPLRSESMGAKPSKLNDPSKLPLLDSFPSETTRLSAFEGNTIFIAGVRRQALRPVTFWDSLRINCREWVCIPHRSMMRDESNFIDVLLFQGYRFFKSSVRSARDSYMTDTSDKWLIWGVGRIIYPGRFYATAMLK</sequence>
<dbReference type="PANTHER" id="PTHR46206">
    <property type="entry name" value="CYTOCHROME P450"/>
    <property type="match status" value="1"/>
</dbReference>
<protein>
    <submittedName>
        <fullName evidence="12">Cytochrome P450</fullName>
    </submittedName>
</protein>
<organism evidence="12 13">
    <name type="scientific">Melanomma pulvis-pyrius CBS 109.77</name>
    <dbReference type="NCBI Taxonomy" id="1314802"/>
    <lineage>
        <taxon>Eukaryota</taxon>
        <taxon>Fungi</taxon>
        <taxon>Dikarya</taxon>
        <taxon>Ascomycota</taxon>
        <taxon>Pezizomycotina</taxon>
        <taxon>Dothideomycetes</taxon>
        <taxon>Pleosporomycetidae</taxon>
        <taxon>Pleosporales</taxon>
        <taxon>Melanommataceae</taxon>
        <taxon>Melanomma</taxon>
    </lineage>
</organism>
<dbReference type="EMBL" id="MU001857">
    <property type="protein sequence ID" value="KAF2795495.1"/>
    <property type="molecule type" value="Genomic_DNA"/>
</dbReference>
<keyword evidence="8" id="KW-0560">Oxidoreductase</keyword>
<comment type="similarity">
    <text evidence="3">Belongs to the cytochrome P450 family.</text>
</comment>